<dbReference type="AlphaFoldDB" id="A0A0L0UX92"/>
<sequence>MINSIHQSLAAKMQSLKTCFQMYTALYNKFKTTSRAAQINIWYKFQDSKIDLNGHNADGLFVLQTAVMESAAPYKATFKQTALDICKEQYSNLARISSSNSGSSLCVCSPNIGSRYFCL</sequence>
<gene>
    <name evidence="1" type="ORF">PSTG_14926</name>
</gene>
<evidence type="ECO:0000313" key="1">
    <source>
        <dbReference type="EMBL" id="KNE91662.1"/>
    </source>
</evidence>
<comment type="caution">
    <text evidence="1">The sequence shown here is derived from an EMBL/GenBank/DDBJ whole genome shotgun (WGS) entry which is preliminary data.</text>
</comment>
<dbReference type="Proteomes" id="UP000054564">
    <property type="component" value="Unassembled WGS sequence"/>
</dbReference>
<accession>A0A0L0UX92</accession>
<keyword evidence="2" id="KW-1185">Reference proteome</keyword>
<dbReference type="STRING" id="1165861.A0A0L0UX92"/>
<protein>
    <submittedName>
        <fullName evidence="1">Uncharacterized protein</fullName>
    </submittedName>
</protein>
<proteinExistence type="predicted"/>
<name>A0A0L0UX92_9BASI</name>
<reference evidence="2" key="1">
    <citation type="submission" date="2014-03" db="EMBL/GenBank/DDBJ databases">
        <title>The Genome Sequence of Puccinia striiformis f. sp. tritici PST-78.</title>
        <authorList>
            <consortium name="The Broad Institute Genome Sequencing Platform"/>
            <person name="Cuomo C."/>
            <person name="Hulbert S."/>
            <person name="Chen X."/>
            <person name="Walker B."/>
            <person name="Young S.K."/>
            <person name="Zeng Q."/>
            <person name="Gargeya S."/>
            <person name="Fitzgerald M."/>
            <person name="Haas B."/>
            <person name="Abouelleil A."/>
            <person name="Alvarado L."/>
            <person name="Arachchi H.M."/>
            <person name="Berlin A.M."/>
            <person name="Chapman S.B."/>
            <person name="Goldberg J."/>
            <person name="Griggs A."/>
            <person name="Gujja S."/>
            <person name="Hansen M."/>
            <person name="Howarth C."/>
            <person name="Imamovic A."/>
            <person name="Larimer J."/>
            <person name="McCowan C."/>
            <person name="Montmayeur A."/>
            <person name="Murphy C."/>
            <person name="Neiman D."/>
            <person name="Pearson M."/>
            <person name="Priest M."/>
            <person name="Roberts A."/>
            <person name="Saif S."/>
            <person name="Shea T."/>
            <person name="Sisk P."/>
            <person name="Sykes S."/>
            <person name="Wortman J."/>
            <person name="Nusbaum C."/>
            <person name="Birren B."/>
        </authorList>
    </citation>
    <scope>NUCLEOTIDE SEQUENCE [LARGE SCALE GENOMIC DNA]</scope>
    <source>
        <strain evidence="2">race PST-78</strain>
    </source>
</reference>
<organism evidence="1 2">
    <name type="scientific">Puccinia striiformis f. sp. tritici PST-78</name>
    <dbReference type="NCBI Taxonomy" id="1165861"/>
    <lineage>
        <taxon>Eukaryota</taxon>
        <taxon>Fungi</taxon>
        <taxon>Dikarya</taxon>
        <taxon>Basidiomycota</taxon>
        <taxon>Pucciniomycotina</taxon>
        <taxon>Pucciniomycetes</taxon>
        <taxon>Pucciniales</taxon>
        <taxon>Pucciniaceae</taxon>
        <taxon>Puccinia</taxon>
    </lineage>
</organism>
<dbReference type="OrthoDB" id="10522609at2759"/>
<dbReference type="EMBL" id="AJIL01000193">
    <property type="protein sequence ID" value="KNE91662.1"/>
    <property type="molecule type" value="Genomic_DNA"/>
</dbReference>
<evidence type="ECO:0000313" key="2">
    <source>
        <dbReference type="Proteomes" id="UP000054564"/>
    </source>
</evidence>